<reference evidence="1" key="1">
    <citation type="journal article" date="2020" name="Nat. Commun.">
        <title>Large-scale genome sequencing of mycorrhizal fungi provides insights into the early evolution of symbiotic traits.</title>
        <authorList>
            <person name="Miyauchi S."/>
            <person name="Kiss E."/>
            <person name="Kuo A."/>
            <person name="Drula E."/>
            <person name="Kohler A."/>
            <person name="Sanchez-Garcia M."/>
            <person name="Morin E."/>
            <person name="Andreopoulos B."/>
            <person name="Barry K.W."/>
            <person name="Bonito G."/>
            <person name="Buee M."/>
            <person name="Carver A."/>
            <person name="Chen C."/>
            <person name="Cichocki N."/>
            <person name="Clum A."/>
            <person name="Culley D."/>
            <person name="Crous P.W."/>
            <person name="Fauchery L."/>
            <person name="Girlanda M."/>
            <person name="Hayes R.D."/>
            <person name="Keri Z."/>
            <person name="LaButti K."/>
            <person name="Lipzen A."/>
            <person name="Lombard V."/>
            <person name="Magnuson J."/>
            <person name="Maillard F."/>
            <person name="Murat C."/>
            <person name="Nolan M."/>
            <person name="Ohm R.A."/>
            <person name="Pangilinan J."/>
            <person name="Pereira M.F."/>
            <person name="Perotto S."/>
            <person name="Peter M."/>
            <person name="Pfister S."/>
            <person name="Riley R."/>
            <person name="Sitrit Y."/>
            <person name="Stielow J.B."/>
            <person name="Szollosi G."/>
            <person name="Zifcakova L."/>
            <person name="Stursova M."/>
            <person name="Spatafora J.W."/>
            <person name="Tedersoo L."/>
            <person name="Vaario L.M."/>
            <person name="Yamada A."/>
            <person name="Yan M."/>
            <person name="Wang P."/>
            <person name="Xu J."/>
            <person name="Bruns T."/>
            <person name="Baldrian P."/>
            <person name="Vilgalys R."/>
            <person name="Dunand C."/>
            <person name="Henrissat B."/>
            <person name="Grigoriev I.V."/>
            <person name="Hibbett D."/>
            <person name="Nagy L.G."/>
            <person name="Martin F.M."/>
        </authorList>
    </citation>
    <scope>NUCLEOTIDE SEQUENCE</scope>
    <source>
        <strain evidence="1">UP504</strain>
    </source>
</reference>
<dbReference type="OrthoDB" id="5422293at2759"/>
<accession>A0A9P6DZG7</accession>
<evidence type="ECO:0000313" key="1">
    <source>
        <dbReference type="EMBL" id="KAF9516713.1"/>
    </source>
</evidence>
<dbReference type="Proteomes" id="UP000886523">
    <property type="component" value="Unassembled WGS sequence"/>
</dbReference>
<dbReference type="AlphaFoldDB" id="A0A9P6DZG7"/>
<keyword evidence="2" id="KW-1185">Reference proteome</keyword>
<evidence type="ECO:0000313" key="2">
    <source>
        <dbReference type="Proteomes" id="UP000886523"/>
    </source>
</evidence>
<protein>
    <submittedName>
        <fullName evidence="1">Uncharacterized protein</fullName>
    </submittedName>
</protein>
<proteinExistence type="predicted"/>
<comment type="caution">
    <text evidence="1">The sequence shown here is derived from an EMBL/GenBank/DDBJ whole genome shotgun (WGS) entry which is preliminary data.</text>
</comment>
<sequence length="163" mass="19254">MQWFATCLRLWRPTKRKQPFLASFVPTGTIDFISVDEILADRTCVRRRHPPWVQNPDQDKPLASLYRLYEYYVADDNVYFRNEIEYLFSRSWPIKIYLIRLALAALPKILEERPGWALHMSPLPETFFLPNKDGNVLERDTRFASATYLAMNIVAEPPHYLFA</sequence>
<name>A0A9P6DZG7_9AGAM</name>
<organism evidence="1 2">
    <name type="scientific">Hydnum rufescens UP504</name>
    <dbReference type="NCBI Taxonomy" id="1448309"/>
    <lineage>
        <taxon>Eukaryota</taxon>
        <taxon>Fungi</taxon>
        <taxon>Dikarya</taxon>
        <taxon>Basidiomycota</taxon>
        <taxon>Agaricomycotina</taxon>
        <taxon>Agaricomycetes</taxon>
        <taxon>Cantharellales</taxon>
        <taxon>Hydnaceae</taxon>
        <taxon>Hydnum</taxon>
    </lineage>
</organism>
<gene>
    <name evidence="1" type="ORF">BS47DRAFT_1340605</name>
</gene>
<dbReference type="EMBL" id="MU128937">
    <property type="protein sequence ID" value="KAF9516713.1"/>
    <property type="molecule type" value="Genomic_DNA"/>
</dbReference>